<dbReference type="RefSeq" id="WP_172511412.1">
    <property type="nucleotide sequence ID" value="NZ_CP032549.1"/>
</dbReference>
<dbReference type="PANTHER" id="PTHR36439">
    <property type="entry name" value="BLL4334 PROTEIN"/>
    <property type="match status" value="1"/>
</dbReference>
<evidence type="ECO:0000313" key="2">
    <source>
        <dbReference type="Proteomes" id="UP000502331"/>
    </source>
</evidence>
<keyword evidence="2" id="KW-1185">Reference proteome</keyword>
<gene>
    <name evidence="1" type="ORF">D3791_04635</name>
</gene>
<dbReference type="Gene3D" id="3.30.70.1280">
    <property type="entry name" value="SP0830-like domains"/>
    <property type="match status" value="1"/>
</dbReference>
<dbReference type="Pfam" id="PF08002">
    <property type="entry name" value="DUF1697"/>
    <property type="match status" value="1"/>
</dbReference>
<reference evidence="1 2" key="1">
    <citation type="submission" date="2018-09" db="EMBL/GenBank/DDBJ databases">
        <title>Glutamicibacter mishrai S5-52T (LMG 29155T = KCTC 39846T).</title>
        <authorList>
            <person name="Das S.K."/>
        </authorList>
    </citation>
    <scope>NUCLEOTIDE SEQUENCE [LARGE SCALE GENOMIC DNA]</scope>
    <source>
        <strain evidence="1 2">S5-52</strain>
    </source>
</reference>
<dbReference type="EMBL" id="CP032549">
    <property type="protein sequence ID" value="QIV86473.1"/>
    <property type="molecule type" value="Genomic_DNA"/>
</dbReference>
<dbReference type="InterPro" id="IPR012545">
    <property type="entry name" value="DUF1697"/>
</dbReference>
<dbReference type="PANTHER" id="PTHR36439:SF1">
    <property type="entry name" value="DUF1697 DOMAIN-CONTAINING PROTEIN"/>
    <property type="match status" value="1"/>
</dbReference>
<dbReference type="AlphaFoldDB" id="A0A6H0SG20"/>
<dbReference type="Proteomes" id="UP000502331">
    <property type="component" value="Chromosome"/>
</dbReference>
<accession>A0A6H0SG20</accession>
<sequence length="180" mass="19880">MMNKYAVFLRGVNVGGVKVLMKDLTQLLEQGGFSEVTTLLASGNAVLNSTVDDPLVVQEQCNELLREHYQRDIPTLVFTQQEIDELAQPFGLPLPEPVEQHHGYLTLCASALDARELGQAIAGLDEPYPYLVTGRAVQWIVAKGTSTTNGVAKLVQAQAKRRVLTTRNHNTMLRIAKILR</sequence>
<protein>
    <submittedName>
        <fullName evidence="1">DUF1697 domain-containing protein</fullName>
    </submittedName>
</protein>
<name>A0A6H0SG20_9MICC</name>
<dbReference type="PIRSF" id="PIRSF008502">
    <property type="entry name" value="UCP008502"/>
    <property type="match status" value="1"/>
</dbReference>
<evidence type="ECO:0000313" key="1">
    <source>
        <dbReference type="EMBL" id="QIV86473.1"/>
    </source>
</evidence>
<dbReference type="SUPFAM" id="SSF160379">
    <property type="entry name" value="SP0830-like"/>
    <property type="match status" value="1"/>
</dbReference>
<organism evidence="1 2">
    <name type="scientific">Glutamicibacter mishrai</name>
    <dbReference type="NCBI Taxonomy" id="1775880"/>
    <lineage>
        <taxon>Bacteria</taxon>
        <taxon>Bacillati</taxon>
        <taxon>Actinomycetota</taxon>
        <taxon>Actinomycetes</taxon>
        <taxon>Micrococcales</taxon>
        <taxon>Micrococcaceae</taxon>
        <taxon>Glutamicibacter</taxon>
    </lineage>
</organism>
<proteinExistence type="predicted"/>